<dbReference type="PROSITE" id="PS00893">
    <property type="entry name" value="NUDIX_BOX"/>
    <property type="match status" value="1"/>
</dbReference>
<keyword evidence="1" id="KW-0378">Hydrolase</keyword>
<dbReference type="SUPFAM" id="SSF55811">
    <property type="entry name" value="Nudix"/>
    <property type="match status" value="1"/>
</dbReference>
<protein>
    <recommendedName>
        <fullName evidence="2">Nudix hydrolase domain-containing protein</fullName>
    </recommendedName>
</protein>
<name>A0A177FEL8_9EURO</name>
<evidence type="ECO:0000313" key="4">
    <source>
        <dbReference type="Proteomes" id="UP000077002"/>
    </source>
</evidence>
<evidence type="ECO:0000313" key="3">
    <source>
        <dbReference type="EMBL" id="OAG41892.1"/>
    </source>
</evidence>
<feature type="domain" description="Nudix hydrolase" evidence="2">
    <location>
        <begin position="26"/>
        <end position="83"/>
    </location>
</feature>
<proteinExistence type="predicted"/>
<organism evidence="3 4">
    <name type="scientific">Fonsecaea monophora</name>
    <dbReference type="NCBI Taxonomy" id="254056"/>
    <lineage>
        <taxon>Eukaryota</taxon>
        <taxon>Fungi</taxon>
        <taxon>Dikarya</taxon>
        <taxon>Ascomycota</taxon>
        <taxon>Pezizomycotina</taxon>
        <taxon>Eurotiomycetes</taxon>
        <taxon>Chaetothyriomycetidae</taxon>
        <taxon>Chaetothyriales</taxon>
        <taxon>Herpotrichiellaceae</taxon>
        <taxon>Fonsecaea</taxon>
    </lineage>
</organism>
<dbReference type="Pfam" id="PF00293">
    <property type="entry name" value="NUDIX"/>
    <property type="match status" value="1"/>
</dbReference>
<dbReference type="InterPro" id="IPR015797">
    <property type="entry name" value="NUDIX_hydrolase-like_dom_sf"/>
</dbReference>
<accession>A0A177FEL8</accession>
<evidence type="ECO:0000259" key="2">
    <source>
        <dbReference type="Pfam" id="PF00293"/>
    </source>
</evidence>
<dbReference type="EMBL" id="LVKK01000020">
    <property type="protein sequence ID" value="OAG41892.1"/>
    <property type="molecule type" value="Genomic_DNA"/>
</dbReference>
<reference evidence="3 4" key="1">
    <citation type="submission" date="2016-03" db="EMBL/GenBank/DDBJ databases">
        <title>Draft genome sequence of the Fonsecaea monophora CBS 269.37.</title>
        <authorList>
            <person name="Bombassaro A."/>
            <person name="Vinicius W.A."/>
            <person name="De Hoog S."/>
            <person name="Sun J."/>
            <person name="Souza E.M."/>
            <person name="Raittz R.T."/>
            <person name="Costa F."/>
            <person name="Leao A.C."/>
            <person name="Tadra-Sfeir M.Z."/>
            <person name="Baura V."/>
            <person name="Balsanelli E."/>
            <person name="Pedrosa F.O."/>
            <person name="Moreno L.F."/>
            <person name="Steffens M.B."/>
            <person name="Xi L."/>
            <person name="Bocca A.L."/>
            <person name="Felipe M.S."/>
            <person name="Teixeira M."/>
            <person name="Telles Filho F.Q."/>
            <person name="Azevedo C.M."/>
            <person name="Gomes R."/>
            <person name="Vicente V.A."/>
        </authorList>
    </citation>
    <scope>NUCLEOTIDE SEQUENCE [LARGE SCALE GENOMIC DNA]</scope>
    <source>
        <strain evidence="3 4">CBS 269.37</strain>
    </source>
</reference>
<dbReference type="InterPro" id="IPR020084">
    <property type="entry name" value="NUDIX_hydrolase_CS"/>
</dbReference>
<dbReference type="GO" id="GO:0016787">
    <property type="term" value="F:hydrolase activity"/>
    <property type="evidence" value="ECO:0007669"/>
    <property type="project" value="UniProtKB-KW"/>
</dbReference>
<comment type="caution">
    <text evidence="3">The sequence shown here is derived from an EMBL/GenBank/DDBJ whole genome shotgun (WGS) entry which is preliminary data.</text>
</comment>
<gene>
    <name evidence="3" type="ORF">AYO21_03895</name>
</gene>
<dbReference type="OrthoDB" id="2011998at2759"/>
<dbReference type="Gene3D" id="3.90.79.10">
    <property type="entry name" value="Nucleoside Triphosphate Pyrophosphohydrolase"/>
    <property type="match status" value="1"/>
</dbReference>
<dbReference type="InterPro" id="IPR000086">
    <property type="entry name" value="NUDIX_hydrolase_dom"/>
</dbReference>
<keyword evidence="4" id="KW-1185">Reference proteome</keyword>
<sequence>MAEHSASAPPPSKVLGEKQVDVSYTNRMAVRAILVNNTNDLIALIYIAKGNYYKLPGGGVEANEDHKLAVERETLEETGCRPRLDDMQDTGNPTLTELEASEGLKHSWVSKHDAVEKMRNVAPTSELGQYIKRRDLFFLESFVSQKDLTS</sequence>
<dbReference type="GeneID" id="34599065"/>
<dbReference type="RefSeq" id="XP_022513844.1">
    <property type="nucleotide sequence ID" value="XM_022653868.1"/>
</dbReference>
<dbReference type="Proteomes" id="UP000077002">
    <property type="component" value="Unassembled WGS sequence"/>
</dbReference>
<evidence type="ECO:0000256" key="1">
    <source>
        <dbReference type="ARBA" id="ARBA00022801"/>
    </source>
</evidence>
<dbReference type="AlphaFoldDB" id="A0A177FEL8"/>